<evidence type="ECO:0000256" key="1">
    <source>
        <dbReference type="ARBA" id="ARBA00004141"/>
    </source>
</evidence>
<evidence type="ECO:0000256" key="2">
    <source>
        <dbReference type="ARBA" id="ARBA00009749"/>
    </source>
</evidence>
<dbReference type="SUPFAM" id="SSF161093">
    <property type="entry name" value="MgtE membrane domain-like"/>
    <property type="match status" value="1"/>
</dbReference>
<feature type="transmembrane region" description="Helical" evidence="9">
    <location>
        <begin position="402"/>
        <end position="423"/>
    </location>
</feature>
<dbReference type="SUPFAM" id="SSF158791">
    <property type="entry name" value="MgtE N-terminal domain-like"/>
    <property type="match status" value="1"/>
</dbReference>
<dbReference type="EMBL" id="FWFR01000001">
    <property type="protein sequence ID" value="SLN40637.1"/>
    <property type="molecule type" value="Genomic_DNA"/>
</dbReference>
<dbReference type="Pfam" id="PF01769">
    <property type="entry name" value="MgtE"/>
    <property type="match status" value="1"/>
</dbReference>
<dbReference type="Pfam" id="PF00571">
    <property type="entry name" value="CBS"/>
    <property type="match status" value="1"/>
</dbReference>
<dbReference type="InterPro" id="IPR038076">
    <property type="entry name" value="MgtE_N_sf"/>
</dbReference>
<name>A0A1Y5SH07_9PROT</name>
<feature type="domain" description="CBS" evidence="10">
    <location>
        <begin position="219"/>
        <end position="277"/>
    </location>
</feature>
<dbReference type="InterPro" id="IPR046342">
    <property type="entry name" value="CBS_dom_sf"/>
</dbReference>
<dbReference type="PANTHER" id="PTHR43773">
    <property type="entry name" value="MAGNESIUM TRANSPORTER MGTE"/>
    <property type="match status" value="1"/>
</dbReference>
<dbReference type="NCBIfam" id="TIGR00400">
    <property type="entry name" value="mgtE"/>
    <property type="match status" value="1"/>
</dbReference>
<keyword evidence="9" id="KW-1003">Cell membrane</keyword>
<dbReference type="Gene3D" id="1.25.60.10">
    <property type="entry name" value="MgtE N-terminal domain-like"/>
    <property type="match status" value="1"/>
</dbReference>
<evidence type="ECO:0000256" key="8">
    <source>
        <dbReference type="PROSITE-ProRule" id="PRU00703"/>
    </source>
</evidence>
<keyword evidence="8" id="KW-0129">CBS domain</keyword>
<dbReference type="PROSITE" id="PS51371">
    <property type="entry name" value="CBS"/>
    <property type="match status" value="1"/>
</dbReference>
<keyword evidence="9" id="KW-0479">Metal-binding</keyword>
<evidence type="ECO:0000256" key="5">
    <source>
        <dbReference type="ARBA" id="ARBA00022842"/>
    </source>
</evidence>
<dbReference type="CDD" id="cd04606">
    <property type="entry name" value="CBS_pair_Mg_transporter"/>
    <property type="match status" value="1"/>
</dbReference>
<feature type="transmembrane region" description="Helical" evidence="9">
    <location>
        <begin position="374"/>
        <end position="396"/>
    </location>
</feature>
<keyword evidence="4 9" id="KW-0812">Transmembrane</keyword>
<dbReference type="GO" id="GO:0046872">
    <property type="term" value="F:metal ion binding"/>
    <property type="evidence" value="ECO:0007669"/>
    <property type="project" value="UniProtKB-KW"/>
</dbReference>
<dbReference type="InterPro" id="IPR000644">
    <property type="entry name" value="CBS_dom"/>
</dbReference>
<evidence type="ECO:0000256" key="9">
    <source>
        <dbReference type="RuleBase" id="RU362011"/>
    </source>
</evidence>
<dbReference type="SMART" id="SM00924">
    <property type="entry name" value="MgtE_N"/>
    <property type="match status" value="1"/>
</dbReference>
<gene>
    <name evidence="11" type="ORF">OCH7691_01726</name>
</gene>
<keyword evidence="7 9" id="KW-0472">Membrane</keyword>
<dbReference type="InParanoid" id="A0A1Y5SH07"/>
<dbReference type="AlphaFoldDB" id="A0A1Y5SH07"/>
<proteinExistence type="inferred from homology"/>
<evidence type="ECO:0000313" key="12">
    <source>
        <dbReference type="Proteomes" id="UP000193200"/>
    </source>
</evidence>
<dbReference type="GO" id="GO:0005886">
    <property type="term" value="C:plasma membrane"/>
    <property type="evidence" value="ECO:0007669"/>
    <property type="project" value="UniProtKB-SubCell"/>
</dbReference>
<organism evidence="11 12">
    <name type="scientific">Oceanibacterium hippocampi</name>
    <dbReference type="NCBI Taxonomy" id="745714"/>
    <lineage>
        <taxon>Bacteria</taxon>
        <taxon>Pseudomonadati</taxon>
        <taxon>Pseudomonadota</taxon>
        <taxon>Alphaproteobacteria</taxon>
        <taxon>Sneathiellales</taxon>
        <taxon>Sneathiellaceae</taxon>
        <taxon>Oceanibacterium</taxon>
    </lineage>
</organism>
<keyword evidence="6 9" id="KW-1133">Transmembrane helix</keyword>
<dbReference type="Pfam" id="PF03448">
    <property type="entry name" value="MgtE_N"/>
    <property type="match status" value="1"/>
</dbReference>
<comment type="subcellular location">
    <subcellularLocation>
        <location evidence="9">Cell membrane</location>
        <topology evidence="9">Multi-pass membrane protein</topology>
    </subcellularLocation>
    <subcellularLocation>
        <location evidence="1">Membrane</location>
        <topology evidence="1">Multi-pass membrane protein</topology>
    </subcellularLocation>
</comment>
<dbReference type="Gene3D" id="3.10.580.10">
    <property type="entry name" value="CBS-domain"/>
    <property type="match status" value="1"/>
</dbReference>
<evidence type="ECO:0000256" key="3">
    <source>
        <dbReference type="ARBA" id="ARBA00022448"/>
    </source>
</evidence>
<reference evidence="11 12" key="1">
    <citation type="submission" date="2017-03" db="EMBL/GenBank/DDBJ databases">
        <authorList>
            <person name="Afonso C.L."/>
            <person name="Miller P.J."/>
            <person name="Scott M.A."/>
            <person name="Spackman E."/>
            <person name="Goraichik I."/>
            <person name="Dimitrov K.M."/>
            <person name="Suarez D.L."/>
            <person name="Swayne D.E."/>
        </authorList>
    </citation>
    <scope>NUCLEOTIDE SEQUENCE [LARGE SCALE GENOMIC DNA]</scope>
    <source>
        <strain evidence="11 12">CECT 7691</strain>
    </source>
</reference>
<evidence type="ECO:0000256" key="6">
    <source>
        <dbReference type="ARBA" id="ARBA00022989"/>
    </source>
</evidence>
<feature type="transmembrane region" description="Helical" evidence="9">
    <location>
        <begin position="326"/>
        <end position="353"/>
    </location>
</feature>
<feature type="transmembrane region" description="Helical" evidence="9">
    <location>
        <begin position="435"/>
        <end position="462"/>
    </location>
</feature>
<evidence type="ECO:0000259" key="10">
    <source>
        <dbReference type="PROSITE" id="PS51371"/>
    </source>
</evidence>
<dbReference type="GO" id="GO:0015095">
    <property type="term" value="F:magnesium ion transmembrane transporter activity"/>
    <property type="evidence" value="ECO:0007669"/>
    <property type="project" value="UniProtKB-UniRule"/>
</dbReference>
<comment type="function">
    <text evidence="9">Acts as a magnesium transporter.</text>
</comment>
<evidence type="ECO:0000313" key="11">
    <source>
        <dbReference type="EMBL" id="SLN40637.1"/>
    </source>
</evidence>
<evidence type="ECO:0000256" key="7">
    <source>
        <dbReference type="ARBA" id="ARBA00023136"/>
    </source>
</evidence>
<keyword evidence="12" id="KW-1185">Reference proteome</keyword>
<keyword evidence="3 9" id="KW-0813">Transport</keyword>
<dbReference type="SUPFAM" id="SSF54631">
    <property type="entry name" value="CBS-domain pair"/>
    <property type="match status" value="1"/>
</dbReference>
<dbReference type="InterPro" id="IPR006668">
    <property type="entry name" value="Mg_transptr_MgtE_intracell_dom"/>
</dbReference>
<keyword evidence="5 9" id="KW-0460">Magnesium</keyword>
<protein>
    <recommendedName>
        <fullName evidence="9">Magnesium transporter MgtE</fullName>
    </recommendedName>
</protein>
<comment type="similarity">
    <text evidence="2 9">Belongs to the SLC41A transporter family.</text>
</comment>
<accession>A0A1Y5SH07</accession>
<dbReference type="SMART" id="SM00116">
    <property type="entry name" value="CBS"/>
    <property type="match status" value="1"/>
</dbReference>
<evidence type="ECO:0000256" key="4">
    <source>
        <dbReference type="ARBA" id="ARBA00022692"/>
    </source>
</evidence>
<dbReference type="RefSeq" id="WP_085882931.1">
    <property type="nucleotide sequence ID" value="NZ_FWFR01000001.1"/>
</dbReference>
<dbReference type="InterPro" id="IPR006667">
    <property type="entry name" value="SLC41_membr_dom"/>
</dbReference>
<dbReference type="InterPro" id="IPR036739">
    <property type="entry name" value="SLC41_membr_dom_sf"/>
</dbReference>
<comment type="subunit">
    <text evidence="9">Homodimer.</text>
</comment>
<feature type="transmembrane region" description="Helical" evidence="9">
    <location>
        <begin position="300"/>
        <end position="320"/>
    </location>
</feature>
<dbReference type="Proteomes" id="UP000193200">
    <property type="component" value="Unassembled WGS sequence"/>
</dbReference>
<sequence>MSETPTVDAEVRPEAEDQSETFDRMMREVSDLLERHDMAGLVDYVQELHSADIADLIEQLHSDERATFIAATRGILDAEVFIHLDEIVRDEVLEYLRPEELAAVVSELDTDDAVYLIEDMDEADQREVLAAVTPEDRAALEEGLGYGEDTAGRLMQRDLISVPEFWTIGQTIDYLRETDDLPDEFYEIFVVDPRHRPIGSVPLNRAMRSKRPVRISEIMEAEPRIIPVDMDQEEVAYIFKQYRLTSAPVVDATGRLIGVITVDDVVEIIEEEAGEDILRLAGVADDDLFDTVLSTTRTRFTWLLVNLGTAVLASIVIGLFDATMEQVIALAVLMPIVASMGGNAGTQTLTVTVRAIATRDLTSANALRLLNKEFLISLINGVLFAVLVGLVAWAWFGVPLLGGVIALAMIINMVIAGISGMLVPMALDRLNIDPAIASSVFVTTITDIVGFFAFLGLAALVLL</sequence>
<dbReference type="PANTHER" id="PTHR43773:SF1">
    <property type="entry name" value="MAGNESIUM TRANSPORTER MGTE"/>
    <property type="match status" value="1"/>
</dbReference>
<dbReference type="Gene3D" id="1.10.357.20">
    <property type="entry name" value="SLC41 divalent cation transporters, integral membrane domain"/>
    <property type="match status" value="1"/>
</dbReference>
<dbReference type="OrthoDB" id="9790355at2"/>
<dbReference type="InterPro" id="IPR006669">
    <property type="entry name" value="MgtE_transporter"/>
</dbReference>